<feature type="transmembrane region" description="Helical" evidence="8">
    <location>
        <begin position="397"/>
        <end position="418"/>
    </location>
</feature>
<dbReference type="RefSeq" id="WP_048072049.1">
    <property type="nucleotide sequence ID" value="NZ_JARVXG010000051.1"/>
</dbReference>
<gene>
    <name evidence="9" type="ORF">DSM1535_0383</name>
</gene>
<dbReference type="AlphaFoldDB" id="A0A090JTI8"/>
<feature type="transmembrane region" description="Helical" evidence="8">
    <location>
        <begin position="60"/>
        <end position="78"/>
    </location>
</feature>
<protein>
    <submittedName>
        <fullName evidence="9">Uncharacterized protein</fullName>
    </submittedName>
</protein>
<feature type="transmembrane region" description="Helical" evidence="8">
    <location>
        <begin position="342"/>
        <end position="359"/>
    </location>
</feature>
<feature type="transmembrane region" description="Helical" evidence="8">
    <location>
        <begin position="177"/>
        <end position="198"/>
    </location>
</feature>
<dbReference type="GO" id="GO:0008610">
    <property type="term" value="P:lipid biosynthetic process"/>
    <property type="evidence" value="ECO:0007669"/>
    <property type="project" value="UniProtKB-ARBA"/>
</dbReference>
<dbReference type="EMBL" id="LN515531">
    <property type="protein sequence ID" value="CEA12746.1"/>
    <property type="molecule type" value="Genomic_DNA"/>
</dbReference>
<sequence length="516" mass="58931">MNIKAFISEHRDLSIVLVVYSGLAFIFLTFFHYNLMGDEISYISIAHHYSTGNWNEAINAYWSPLYSWLIAPFLLGGFDPFQSAIIPRVLSLIVGSVTIIGLNRLAKTFNLDGMVRSALLVSCIPMVLFFAIRYATPDLLVSCILVFYFAVIFNYRYPDDVSNGFWSGFLGALGYLAKSFVFPFFLVHFILSNFICYFEGKKRKKILKNLFLGLVVFFIVSGLWIGMISSKQGEVTIGTAKDHNHAIVGLTYPEHPIYSSGLLEPPNKDAVSIWEDPASIQLDDWNPLESVEYFVLQLEIVKNNVLRTIAFLERFSPLAMLILILSIYFVVKSESRRVKFDLVKLLMTILIYIGGYVLIFVEPRYLWPISYLLLINGFYLVNYLYERGSLNLSLRNIFLIMVMLSFMITPIMEIGGFVGSGDQLLSVGVTLRNEYNLQGNIASNDRWADTMSLSYYLGSRYFGVTKKSNQTSLEQKLELNNIDYYFVWGGGDELTFNHFQEITGNKIKNLRIYSKI</sequence>
<evidence type="ECO:0000256" key="3">
    <source>
        <dbReference type="ARBA" id="ARBA00022676"/>
    </source>
</evidence>
<evidence type="ECO:0000256" key="8">
    <source>
        <dbReference type="SAM" id="Phobius"/>
    </source>
</evidence>
<proteinExistence type="predicted"/>
<feature type="transmembrane region" description="Helical" evidence="8">
    <location>
        <begin position="311"/>
        <end position="330"/>
    </location>
</feature>
<keyword evidence="5 8" id="KW-0812">Transmembrane</keyword>
<accession>A0A090JTI8</accession>
<keyword evidence="7 8" id="KW-0472">Membrane</keyword>
<evidence type="ECO:0000256" key="4">
    <source>
        <dbReference type="ARBA" id="ARBA00022679"/>
    </source>
</evidence>
<keyword evidence="3" id="KW-0328">Glycosyltransferase</keyword>
<dbReference type="GO" id="GO:0005886">
    <property type="term" value="C:plasma membrane"/>
    <property type="evidence" value="ECO:0007669"/>
    <property type="project" value="UniProtKB-SubCell"/>
</dbReference>
<organism evidence="9">
    <name type="scientific">Methanobacterium formicicum</name>
    <dbReference type="NCBI Taxonomy" id="2162"/>
    <lineage>
        <taxon>Archaea</taxon>
        <taxon>Methanobacteriati</taxon>
        <taxon>Methanobacteriota</taxon>
        <taxon>Methanomada group</taxon>
        <taxon>Methanobacteria</taxon>
        <taxon>Methanobacteriales</taxon>
        <taxon>Methanobacteriaceae</taxon>
        <taxon>Methanobacterium</taxon>
    </lineage>
</organism>
<keyword evidence="4" id="KW-0808">Transferase</keyword>
<dbReference type="PANTHER" id="PTHR33908">
    <property type="entry name" value="MANNOSYLTRANSFERASE YKCB-RELATED"/>
    <property type="match status" value="1"/>
</dbReference>
<reference evidence="9" key="1">
    <citation type="submission" date="2014-08" db="EMBL/GenBank/DDBJ databases">
        <authorList>
            <person name="Wibberg D."/>
        </authorList>
    </citation>
    <scope>NUCLEOTIDE SEQUENCE</scope>
</reference>
<feature type="transmembrane region" description="Helical" evidence="8">
    <location>
        <begin position="85"/>
        <end position="102"/>
    </location>
</feature>
<evidence type="ECO:0000256" key="1">
    <source>
        <dbReference type="ARBA" id="ARBA00004651"/>
    </source>
</evidence>
<dbReference type="PATRIC" id="fig|2162.9.peg.401"/>
<keyword evidence="6 8" id="KW-1133">Transmembrane helix</keyword>
<dbReference type="InterPro" id="IPR050297">
    <property type="entry name" value="LipidA_mod_glycosyltrf_83"/>
</dbReference>
<feature type="transmembrane region" description="Helical" evidence="8">
    <location>
        <begin position="365"/>
        <end position="385"/>
    </location>
</feature>
<evidence type="ECO:0000313" key="9">
    <source>
        <dbReference type="EMBL" id="CEA12746.1"/>
    </source>
</evidence>
<feature type="transmembrane region" description="Helical" evidence="8">
    <location>
        <begin position="114"/>
        <end position="132"/>
    </location>
</feature>
<dbReference type="KEGG" id="mfi:DSM1535_0383"/>
<feature type="transmembrane region" description="Helical" evidence="8">
    <location>
        <begin position="139"/>
        <end position="157"/>
    </location>
</feature>
<keyword evidence="2" id="KW-1003">Cell membrane</keyword>
<dbReference type="PANTHER" id="PTHR33908:SF11">
    <property type="entry name" value="MEMBRANE PROTEIN"/>
    <property type="match status" value="1"/>
</dbReference>
<dbReference type="GO" id="GO:0016763">
    <property type="term" value="F:pentosyltransferase activity"/>
    <property type="evidence" value="ECO:0007669"/>
    <property type="project" value="TreeGrafter"/>
</dbReference>
<comment type="subcellular location">
    <subcellularLocation>
        <location evidence="1">Cell membrane</location>
        <topology evidence="1">Multi-pass membrane protein</topology>
    </subcellularLocation>
</comment>
<evidence type="ECO:0000256" key="5">
    <source>
        <dbReference type="ARBA" id="ARBA00022692"/>
    </source>
</evidence>
<feature type="transmembrane region" description="Helical" evidence="8">
    <location>
        <begin position="12"/>
        <end position="33"/>
    </location>
</feature>
<evidence type="ECO:0000256" key="2">
    <source>
        <dbReference type="ARBA" id="ARBA00022475"/>
    </source>
</evidence>
<evidence type="ECO:0000256" key="6">
    <source>
        <dbReference type="ARBA" id="ARBA00022989"/>
    </source>
</evidence>
<name>A0A090JTI8_METFO</name>
<evidence type="ECO:0000256" key="7">
    <source>
        <dbReference type="ARBA" id="ARBA00023136"/>
    </source>
</evidence>
<feature type="transmembrane region" description="Helical" evidence="8">
    <location>
        <begin position="210"/>
        <end position="228"/>
    </location>
</feature>